<dbReference type="InterPro" id="IPR037523">
    <property type="entry name" value="VOC_core"/>
</dbReference>
<dbReference type="Proteomes" id="UP000460221">
    <property type="component" value="Unassembled WGS sequence"/>
</dbReference>
<dbReference type="GO" id="GO:0046872">
    <property type="term" value="F:metal ion binding"/>
    <property type="evidence" value="ECO:0007669"/>
    <property type="project" value="UniProtKB-KW"/>
</dbReference>
<evidence type="ECO:0000313" key="3">
    <source>
        <dbReference type="EMBL" id="MTD13422.1"/>
    </source>
</evidence>
<feature type="domain" description="VOC" evidence="2">
    <location>
        <begin position="16"/>
        <end position="142"/>
    </location>
</feature>
<evidence type="ECO:0000256" key="1">
    <source>
        <dbReference type="ARBA" id="ARBA00022723"/>
    </source>
</evidence>
<dbReference type="PANTHER" id="PTHR43048:SF3">
    <property type="entry name" value="METHYLMALONYL-COA EPIMERASE, MITOCHONDRIAL"/>
    <property type="match status" value="1"/>
</dbReference>
<sequence length="173" mass="19327">MTSGAPAPGANMKILSFDHVGIVVRSLPDAVRLYIDVLGGEFVHGADDDDRGMRTIQLMLGGRRLELLTPVTPECHLHHFLDRFGEGFHHMTLLVPDVEQAAAELTGLGYEVVDPNLTDPEWREVYIRPRSGFGTLIQLAETVHDWNRPRGTETLEDVLAGRVHWDGQRTVVR</sequence>
<keyword evidence="1" id="KW-0479">Metal-binding</keyword>
<dbReference type="Gene3D" id="3.10.180.10">
    <property type="entry name" value="2,3-Dihydroxybiphenyl 1,2-Dioxygenase, domain 1"/>
    <property type="match status" value="1"/>
</dbReference>
<dbReference type="InterPro" id="IPR029068">
    <property type="entry name" value="Glyas_Bleomycin-R_OHBP_Dase"/>
</dbReference>
<protein>
    <recommendedName>
        <fullName evidence="2">VOC domain-containing protein</fullName>
    </recommendedName>
</protein>
<comment type="caution">
    <text evidence="3">The sequence shown here is derived from an EMBL/GenBank/DDBJ whole genome shotgun (WGS) entry which is preliminary data.</text>
</comment>
<dbReference type="InterPro" id="IPR051785">
    <property type="entry name" value="MMCE/EMCE_epimerase"/>
</dbReference>
<organism evidence="3 4">
    <name type="scientific">Nakamurella alba</name>
    <dbReference type="NCBI Taxonomy" id="2665158"/>
    <lineage>
        <taxon>Bacteria</taxon>
        <taxon>Bacillati</taxon>
        <taxon>Actinomycetota</taxon>
        <taxon>Actinomycetes</taxon>
        <taxon>Nakamurellales</taxon>
        <taxon>Nakamurellaceae</taxon>
        <taxon>Nakamurella</taxon>
    </lineage>
</organism>
<keyword evidence="4" id="KW-1185">Reference proteome</keyword>
<dbReference type="AlphaFoldDB" id="A0A7K1FH27"/>
<dbReference type="SUPFAM" id="SSF54593">
    <property type="entry name" value="Glyoxalase/Bleomycin resistance protein/Dihydroxybiphenyl dioxygenase"/>
    <property type="match status" value="1"/>
</dbReference>
<accession>A0A7K1FH27</accession>
<evidence type="ECO:0000313" key="4">
    <source>
        <dbReference type="Proteomes" id="UP000460221"/>
    </source>
</evidence>
<dbReference type="Pfam" id="PF13669">
    <property type="entry name" value="Glyoxalase_4"/>
    <property type="match status" value="1"/>
</dbReference>
<name>A0A7K1FH27_9ACTN</name>
<dbReference type="EMBL" id="WLYK01000001">
    <property type="protein sequence ID" value="MTD13422.1"/>
    <property type="molecule type" value="Genomic_DNA"/>
</dbReference>
<dbReference type="PANTHER" id="PTHR43048">
    <property type="entry name" value="METHYLMALONYL-COA EPIMERASE"/>
    <property type="match status" value="1"/>
</dbReference>
<evidence type="ECO:0000259" key="2">
    <source>
        <dbReference type="PROSITE" id="PS51819"/>
    </source>
</evidence>
<proteinExistence type="predicted"/>
<dbReference type="GO" id="GO:0004493">
    <property type="term" value="F:methylmalonyl-CoA epimerase activity"/>
    <property type="evidence" value="ECO:0007669"/>
    <property type="project" value="TreeGrafter"/>
</dbReference>
<gene>
    <name evidence="3" type="ORF">GIS00_05620</name>
</gene>
<dbReference type="PROSITE" id="PS51819">
    <property type="entry name" value="VOC"/>
    <property type="match status" value="1"/>
</dbReference>
<reference evidence="3 4" key="1">
    <citation type="submission" date="2019-11" db="EMBL/GenBank/DDBJ databases">
        <authorList>
            <person name="Jiang L.-Q."/>
        </authorList>
    </citation>
    <scope>NUCLEOTIDE SEQUENCE [LARGE SCALE GENOMIC DNA]</scope>
    <source>
        <strain evidence="3 4">YIM 132087</strain>
    </source>
</reference>
<dbReference type="GO" id="GO:0046491">
    <property type="term" value="P:L-methylmalonyl-CoA metabolic process"/>
    <property type="evidence" value="ECO:0007669"/>
    <property type="project" value="TreeGrafter"/>
</dbReference>